<dbReference type="KEGG" id="more:E1B28_011746"/>
<dbReference type="Proteomes" id="UP001049176">
    <property type="component" value="Chromosome 7"/>
</dbReference>
<proteinExistence type="predicted"/>
<name>A0A9P7UQA2_9AGAR</name>
<dbReference type="OrthoDB" id="2953266at2759"/>
<sequence length="272" mass="30816">MEVVSVDESVPWLTQALCVFHAHNISLDEDLSNYKLLFSSLEFTGTLQKSKRKHQRRQLLCTPIYLIFLPSLHPVYHWSLDPIGQTPLSQDTCKYLGLPFKLSLKVTASQICWPTKIYKAIHDYQIMRGFDPKTTDFVQSFNFPIFDIVPTENRFQEIVEEPQEISAESDDVPFLPMVKKDSEFPGSNAHVDYVEDQSPEELDDSFSLDSLFYEIEGPANKSWPSGDVGSARPGSANSTYTQQHTMRSILNTLFAPLTWEAIEGSDISAAVI</sequence>
<gene>
    <name evidence="1" type="ORF">E1B28_011746</name>
</gene>
<protein>
    <submittedName>
        <fullName evidence="1">Uncharacterized protein</fullName>
    </submittedName>
</protein>
<accession>A0A9P7UQA2</accession>
<dbReference type="RefSeq" id="XP_043006608.1">
    <property type="nucleotide sequence ID" value="XM_043156797.1"/>
</dbReference>
<comment type="caution">
    <text evidence="1">The sequence shown here is derived from an EMBL/GenBank/DDBJ whole genome shotgun (WGS) entry which is preliminary data.</text>
</comment>
<evidence type="ECO:0000313" key="1">
    <source>
        <dbReference type="EMBL" id="KAG7090138.1"/>
    </source>
</evidence>
<keyword evidence="2" id="KW-1185">Reference proteome</keyword>
<dbReference type="GeneID" id="66080821"/>
<dbReference type="EMBL" id="CM032187">
    <property type="protein sequence ID" value="KAG7090138.1"/>
    <property type="molecule type" value="Genomic_DNA"/>
</dbReference>
<evidence type="ECO:0000313" key="2">
    <source>
        <dbReference type="Proteomes" id="UP001049176"/>
    </source>
</evidence>
<reference evidence="1" key="1">
    <citation type="journal article" date="2021" name="Genome Biol. Evol.">
        <title>The assembled and annotated genome of the fairy-ring fungus Marasmius oreades.</title>
        <authorList>
            <person name="Hiltunen M."/>
            <person name="Ament-Velasquez S.L."/>
            <person name="Johannesson H."/>
        </authorList>
    </citation>
    <scope>NUCLEOTIDE SEQUENCE</scope>
    <source>
        <strain evidence="1">03SP1</strain>
    </source>
</reference>
<organism evidence="1 2">
    <name type="scientific">Marasmius oreades</name>
    <name type="common">fairy-ring Marasmius</name>
    <dbReference type="NCBI Taxonomy" id="181124"/>
    <lineage>
        <taxon>Eukaryota</taxon>
        <taxon>Fungi</taxon>
        <taxon>Dikarya</taxon>
        <taxon>Basidiomycota</taxon>
        <taxon>Agaricomycotina</taxon>
        <taxon>Agaricomycetes</taxon>
        <taxon>Agaricomycetidae</taxon>
        <taxon>Agaricales</taxon>
        <taxon>Marasmiineae</taxon>
        <taxon>Marasmiaceae</taxon>
        <taxon>Marasmius</taxon>
    </lineage>
</organism>
<dbReference type="AlphaFoldDB" id="A0A9P7UQA2"/>